<evidence type="ECO:0000256" key="2">
    <source>
        <dbReference type="PROSITE-ProRule" id="PRU00339"/>
    </source>
</evidence>
<keyword evidence="2" id="KW-0802">TPR repeat</keyword>
<comment type="caution">
    <text evidence="5">The sequence shown here is derived from an EMBL/GenBank/DDBJ whole genome shotgun (WGS) entry which is preliminary data.</text>
</comment>
<reference evidence="5 6" key="1">
    <citation type="submission" date="2010-12" db="EMBL/GenBank/DDBJ databases">
        <authorList>
            <person name="Muzny D."/>
            <person name="Qin X."/>
            <person name="Deng J."/>
            <person name="Jiang H."/>
            <person name="Liu Y."/>
            <person name="Qu J."/>
            <person name="Song X.-Z."/>
            <person name="Zhang L."/>
            <person name="Thornton R."/>
            <person name="Coyle M."/>
            <person name="Francisco L."/>
            <person name="Jackson L."/>
            <person name="Javaid M."/>
            <person name="Korchina V."/>
            <person name="Kovar C."/>
            <person name="Mata R."/>
            <person name="Mathew T."/>
            <person name="Ngo R."/>
            <person name="Nguyen L."/>
            <person name="Nguyen N."/>
            <person name="Okwuonu G."/>
            <person name="Ongeri F."/>
            <person name="Pham C."/>
            <person name="Simmons D."/>
            <person name="Wilczek-Boney K."/>
            <person name="Hale W."/>
            <person name="Jakkamsetti A."/>
            <person name="Pham P."/>
            <person name="Ruth R."/>
            <person name="San Lucas F."/>
            <person name="Warren J."/>
            <person name="Zhang J."/>
            <person name="Zhao Z."/>
            <person name="Zhou C."/>
            <person name="Zhu D."/>
            <person name="Lee S."/>
            <person name="Bess C."/>
            <person name="Blankenburg K."/>
            <person name="Forbes L."/>
            <person name="Fu Q."/>
            <person name="Gubbala S."/>
            <person name="Hirani K."/>
            <person name="Jayaseelan J.C."/>
            <person name="Lara F."/>
            <person name="Munidasa M."/>
            <person name="Palculict T."/>
            <person name="Patil S."/>
            <person name="Pu L.-L."/>
            <person name="Saada N."/>
            <person name="Tang L."/>
            <person name="Weissenberger G."/>
            <person name="Zhu Y."/>
            <person name="Hemphill L."/>
            <person name="Shang Y."/>
            <person name="Youmans B."/>
            <person name="Ayvaz T."/>
            <person name="Ross M."/>
            <person name="Santibanez J."/>
            <person name="Aqrawi P."/>
            <person name="Gross S."/>
            <person name="Joshi V."/>
            <person name="Fowler G."/>
            <person name="Nazareth L."/>
            <person name="Reid J."/>
            <person name="Worley K."/>
            <person name="Petrosino J."/>
            <person name="Highlander S."/>
            <person name="Gibbs R."/>
        </authorList>
    </citation>
    <scope>NUCLEOTIDE SEQUENCE [LARGE SCALE GENOMIC DNA]</scope>
    <source>
        <strain evidence="5 6">DSM 15606</strain>
    </source>
</reference>
<sequence>MDNANKAYKEKRYQQAIKDYELLLRTQRTASLYYNLGNAYYRTGNYTKAILNYERAAKINPSDRDIKFNLQFVRAQLKDGFIDEDESFLMKWYKSIINVMSIDCWAILGIISIIIAIFGSLSYFFMSSVAIRKYGFYISSIGIVLFILSTIFAISRKSVITDNNYAIVLSPIVYIKNAPNKTGTNEILLHEGTKVYIIDRTFKDWYKVKLSDNREGWLPIHSVEEI</sequence>
<organism evidence="5 6">
    <name type="scientific">Segatella salivae DSM 15606</name>
    <dbReference type="NCBI Taxonomy" id="888832"/>
    <lineage>
        <taxon>Bacteria</taxon>
        <taxon>Pseudomonadati</taxon>
        <taxon>Bacteroidota</taxon>
        <taxon>Bacteroidia</taxon>
        <taxon>Bacteroidales</taxon>
        <taxon>Prevotellaceae</taxon>
        <taxon>Segatella</taxon>
    </lineage>
</organism>
<dbReference type="InterPro" id="IPR011990">
    <property type="entry name" value="TPR-like_helical_dom_sf"/>
</dbReference>
<dbReference type="CDD" id="cd00174">
    <property type="entry name" value="SH3"/>
    <property type="match status" value="1"/>
</dbReference>
<dbReference type="eggNOG" id="COG0457">
    <property type="taxonomic scope" value="Bacteria"/>
</dbReference>
<dbReference type="STRING" id="888832.HMPREF9420_0337"/>
<dbReference type="PROSITE" id="PS50002">
    <property type="entry name" value="SH3"/>
    <property type="match status" value="1"/>
</dbReference>
<dbReference type="InterPro" id="IPR036028">
    <property type="entry name" value="SH3-like_dom_sf"/>
</dbReference>
<dbReference type="Gene3D" id="1.25.40.10">
    <property type="entry name" value="Tetratricopeptide repeat domain"/>
    <property type="match status" value="1"/>
</dbReference>
<dbReference type="AlphaFoldDB" id="E6MLH0"/>
<dbReference type="Proteomes" id="UP000003874">
    <property type="component" value="Unassembled WGS sequence"/>
</dbReference>
<evidence type="ECO:0000256" key="3">
    <source>
        <dbReference type="SAM" id="Phobius"/>
    </source>
</evidence>
<accession>E6MLH0</accession>
<evidence type="ECO:0000259" key="4">
    <source>
        <dbReference type="PROSITE" id="PS50002"/>
    </source>
</evidence>
<feature type="transmembrane region" description="Helical" evidence="3">
    <location>
        <begin position="104"/>
        <end position="124"/>
    </location>
</feature>
<dbReference type="InterPro" id="IPR019734">
    <property type="entry name" value="TPR_rpt"/>
</dbReference>
<dbReference type="SUPFAM" id="SSF48452">
    <property type="entry name" value="TPR-like"/>
    <property type="match status" value="1"/>
</dbReference>
<dbReference type="SUPFAM" id="SSF50044">
    <property type="entry name" value="SH3-domain"/>
    <property type="match status" value="1"/>
</dbReference>
<name>E6MLH0_9BACT</name>
<keyword evidence="3" id="KW-1133">Transmembrane helix</keyword>
<keyword evidence="1" id="KW-0728">SH3 domain</keyword>
<dbReference type="PROSITE" id="PS50293">
    <property type="entry name" value="TPR_REGION"/>
    <property type="match status" value="1"/>
</dbReference>
<evidence type="ECO:0000256" key="1">
    <source>
        <dbReference type="ARBA" id="ARBA00022443"/>
    </source>
</evidence>
<evidence type="ECO:0000313" key="5">
    <source>
        <dbReference type="EMBL" id="EFV05521.1"/>
    </source>
</evidence>
<feature type="domain" description="SH3" evidence="4">
    <location>
        <begin position="161"/>
        <end position="226"/>
    </location>
</feature>
<protein>
    <submittedName>
        <fullName evidence="5">Tetratricopeptide repeat protein</fullName>
    </submittedName>
</protein>
<feature type="repeat" description="TPR" evidence="2">
    <location>
        <begin position="30"/>
        <end position="63"/>
    </location>
</feature>
<dbReference type="EMBL" id="AEQO01000030">
    <property type="protein sequence ID" value="EFV05521.1"/>
    <property type="molecule type" value="Genomic_DNA"/>
</dbReference>
<feature type="transmembrane region" description="Helical" evidence="3">
    <location>
        <begin position="136"/>
        <end position="154"/>
    </location>
</feature>
<keyword evidence="3" id="KW-0812">Transmembrane</keyword>
<evidence type="ECO:0000313" key="6">
    <source>
        <dbReference type="Proteomes" id="UP000003874"/>
    </source>
</evidence>
<dbReference type="HOGENOM" id="CLU_080147_0_0_10"/>
<dbReference type="PROSITE" id="PS50005">
    <property type="entry name" value="TPR"/>
    <property type="match status" value="1"/>
</dbReference>
<dbReference type="InterPro" id="IPR001452">
    <property type="entry name" value="SH3_domain"/>
</dbReference>
<dbReference type="Pfam" id="PF00515">
    <property type="entry name" value="TPR_1"/>
    <property type="match status" value="1"/>
</dbReference>
<proteinExistence type="predicted"/>
<gene>
    <name evidence="5" type="ORF">HMPREF9420_0337</name>
</gene>
<keyword evidence="3" id="KW-0472">Membrane</keyword>
<dbReference type="Gene3D" id="2.30.30.40">
    <property type="entry name" value="SH3 Domains"/>
    <property type="match status" value="1"/>
</dbReference>
<dbReference type="SMART" id="SM00028">
    <property type="entry name" value="TPR"/>
    <property type="match status" value="1"/>
</dbReference>
<keyword evidence="6" id="KW-1185">Reference proteome</keyword>